<dbReference type="InterPro" id="IPR015797">
    <property type="entry name" value="NUDIX_hydrolase-like_dom_sf"/>
</dbReference>
<dbReference type="GO" id="GO:0046872">
    <property type="term" value="F:metal ion binding"/>
    <property type="evidence" value="ECO:0007669"/>
    <property type="project" value="UniProtKB-KW"/>
</dbReference>
<evidence type="ECO:0000256" key="6">
    <source>
        <dbReference type="ARBA" id="ARBA00023211"/>
    </source>
</evidence>
<dbReference type="SUPFAM" id="SSF55811">
    <property type="entry name" value="Nudix"/>
    <property type="match status" value="1"/>
</dbReference>
<name>A0A7T4JV60_9CORY</name>
<dbReference type="Proteomes" id="UP000596145">
    <property type="component" value="Chromosome"/>
</dbReference>
<organism evidence="8 9">
    <name type="scientific">Corynebacterium glucuronolyticum</name>
    <dbReference type="NCBI Taxonomy" id="39791"/>
    <lineage>
        <taxon>Bacteria</taxon>
        <taxon>Bacillati</taxon>
        <taxon>Actinomycetota</taxon>
        <taxon>Actinomycetes</taxon>
        <taxon>Mycobacteriales</taxon>
        <taxon>Corynebacteriaceae</taxon>
        <taxon>Corynebacterium</taxon>
    </lineage>
</organism>
<comment type="cofactor">
    <cofactor evidence="2">
        <name>Mg(2+)</name>
        <dbReference type="ChEBI" id="CHEBI:18420"/>
    </cofactor>
</comment>
<reference evidence="8 9" key="1">
    <citation type="submission" date="2020-12" db="EMBL/GenBank/DDBJ databases">
        <title>FDA dAtabase for Regulatory Grade micrObial Sequences (FDA-ARGOS): Supporting development and validation of Infectious Disease Dx tests.</title>
        <authorList>
            <person name="Sproer C."/>
            <person name="Gronow S."/>
            <person name="Severitt S."/>
            <person name="Schroder I."/>
            <person name="Tallon L."/>
            <person name="Sadzewicz L."/>
            <person name="Zhao X."/>
            <person name="Boylan J."/>
            <person name="Ott S."/>
            <person name="Bowen H."/>
            <person name="Vavikolanu K."/>
            <person name="Mehta A."/>
            <person name="Aluvathingal J."/>
            <person name="Nadendla S."/>
            <person name="Lowell S."/>
            <person name="Myers T."/>
            <person name="Yan Y."/>
            <person name="Sichtig H."/>
        </authorList>
    </citation>
    <scope>NUCLEOTIDE SEQUENCE [LARGE SCALE GENOMIC DNA]</scope>
    <source>
        <strain evidence="8 9">FDAARGOS_1053</strain>
    </source>
</reference>
<dbReference type="PROSITE" id="PS51462">
    <property type="entry name" value="NUDIX"/>
    <property type="match status" value="1"/>
</dbReference>
<keyword evidence="3" id="KW-0479">Metal-binding</keyword>
<evidence type="ECO:0000256" key="3">
    <source>
        <dbReference type="ARBA" id="ARBA00022723"/>
    </source>
</evidence>
<dbReference type="EMBL" id="CP066007">
    <property type="protein sequence ID" value="QQB46589.1"/>
    <property type="molecule type" value="Genomic_DNA"/>
</dbReference>
<evidence type="ECO:0000313" key="8">
    <source>
        <dbReference type="EMBL" id="QQB46589.1"/>
    </source>
</evidence>
<dbReference type="PANTHER" id="PTHR12992">
    <property type="entry name" value="NUDIX HYDROLASE"/>
    <property type="match status" value="1"/>
</dbReference>
<evidence type="ECO:0000256" key="1">
    <source>
        <dbReference type="ARBA" id="ARBA00001936"/>
    </source>
</evidence>
<dbReference type="CDD" id="cd03426">
    <property type="entry name" value="NUDIX_CoAse_Nudt7"/>
    <property type="match status" value="1"/>
</dbReference>
<dbReference type="PANTHER" id="PTHR12992:SF11">
    <property type="entry name" value="MITOCHONDRIAL COENZYME A DIPHOSPHATASE NUDT8"/>
    <property type="match status" value="1"/>
</dbReference>
<feature type="domain" description="Nudix hydrolase" evidence="7">
    <location>
        <begin position="28"/>
        <end position="173"/>
    </location>
</feature>
<evidence type="ECO:0000313" key="9">
    <source>
        <dbReference type="Proteomes" id="UP000596145"/>
    </source>
</evidence>
<gene>
    <name evidence="8" type="ORF">I6I10_01125</name>
</gene>
<dbReference type="RefSeq" id="WP_005390837.1">
    <property type="nucleotide sequence ID" value="NZ_CP066007.1"/>
</dbReference>
<keyword evidence="5" id="KW-0460">Magnesium</keyword>
<keyword evidence="4" id="KW-0378">Hydrolase</keyword>
<protein>
    <submittedName>
        <fullName evidence="8">CoA pyrophosphatase</fullName>
    </submittedName>
</protein>
<dbReference type="OrthoDB" id="9802805at2"/>
<dbReference type="AlphaFoldDB" id="A0A7T4JV60"/>
<evidence type="ECO:0000256" key="4">
    <source>
        <dbReference type="ARBA" id="ARBA00022801"/>
    </source>
</evidence>
<dbReference type="InterPro" id="IPR000086">
    <property type="entry name" value="NUDIX_hydrolase_dom"/>
</dbReference>
<dbReference type="GO" id="GO:0010945">
    <property type="term" value="F:coenzyme A diphosphatase activity"/>
    <property type="evidence" value="ECO:0007669"/>
    <property type="project" value="InterPro"/>
</dbReference>
<dbReference type="InterPro" id="IPR045121">
    <property type="entry name" value="CoAse"/>
</dbReference>
<proteinExistence type="predicted"/>
<sequence length="220" mass="24444">MIPTWIARLVQATPEINRQLAHTPAENRDQEAAVLMLFSGDPAADTVPRDAGVLLTHRNPTMRTHSGQIAFPGGRTDPTDDGPVHTALREAWEETGLDPNTVQPVAQLDEVHIRRSGYPIHPIIAYWLEPEEVYPASLDETDDVFEAPLYHLLDPANRLMVGHGAWKGPAFSINGYIVWGFTAGLLHAVFRGAGWEKPWDESVHDLSTVLSHSRNGERLR</sequence>
<evidence type="ECO:0000259" key="7">
    <source>
        <dbReference type="PROSITE" id="PS51462"/>
    </source>
</evidence>
<evidence type="ECO:0000256" key="2">
    <source>
        <dbReference type="ARBA" id="ARBA00001946"/>
    </source>
</evidence>
<dbReference type="GeneID" id="92759091"/>
<keyword evidence="6" id="KW-0464">Manganese</keyword>
<accession>A0A7T4JV60</accession>
<dbReference type="Pfam" id="PF00293">
    <property type="entry name" value="NUDIX"/>
    <property type="match status" value="1"/>
</dbReference>
<comment type="cofactor">
    <cofactor evidence="1">
        <name>Mn(2+)</name>
        <dbReference type="ChEBI" id="CHEBI:29035"/>
    </cofactor>
</comment>
<dbReference type="Gene3D" id="3.90.79.10">
    <property type="entry name" value="Nucleoside Triphosphate Pyrophosphohydrolase"/>
    <property type="match status" value="1"/>
</dbReference>
<evidence type="ECO:0000256" key="5">
    <source>
        <dbReference type="ARBA" id="ARBA00022842"/>
    </source>
</evidence>